<dbReference type="GO" id="GO:0043129">
    <property type="term" value="P:surfactant homeostasis"/>
    <property type="evidence" value="ECO:0000318"/>
    <property type="project" value="GO_Central"/>
</dbReference>
<comment type="subunit">
    <text evidence="13">Monomer. Interacts (via N-terminus) with SCNN1B, a subunit of the heterotrimeric epithelial sodium channel (ENaC); this inhibits proteolytic activation of ENaC.</text>
</comment>
<evidence type="ECO:0000256" key="11">
    <source>
        <dbReference type="ARBA" id="ARBA00023157"/>
    </source>
</evidence>
<dbReference type="GeneTree" id="ENSGT01100000263546"/>
<keyword evidence="5" id="KW-0929">Antimicrobial</keyword>
<comment type="function">
    <text evidence="15">Lipid-binding protein which shows high specificity for the surfactant phospholipid dipalmitoylphosphatidylcholine (DPPC). Plays a role in the innate immune responses of the upper airways. Reduces the surface tension in secretions from airway epithelia and inhibits the formation of biofilm by pathogenic Gram-negative bacteria, such as P.aeruginosa and K.pneumoniae. Negatively regulates proteolytic cleavage of SCNN1G, an event that is required for activation of the epithelial sodium channel (ENaC), and thereby contributes to airway surface liquid homeostasis and proper clearance of mucus. Plays a role in the airway inflammatory response after exposure to irritants. May attract macrophages and neutrophils.</text>
</comment>
<evidence type="ECO:0000256" key="1">
    <source>
        <dbReference type="ARBA" id="ARBA00004613"/>
    </source>
</evidence>
<feature type="transmembrane region" description="Helical" evidence="16">
    <location>
        <begin position="20"/>
        <end position="42"/>
    </location>
</feature>
<accession>F7AX88</accession>
<dbReference type="Gene3D" id="3.15.10.10">
    <property type="entry name" value="Bactericidal permeability-increasing protein, domain 1"/>
    <property type="match status" value="1"/>
</dbReference>
<dbReference type="GO" id="GO:0005615">
    <property type="term" value="C:extracellular space"/>
    <property type="evidence" value="ECO:0000318"/>
    <property type="project" value="GO_Central"/>
</dbReference>
<comment type="subcellular location">
    <subcellularLocation>
        <location evidence="1">Secreted</location>
    </subcellularLocation>
</comment>
<dbReference type="InterPro" id="IPR051902">
    <property type="entry name" value="BPI_fold-superfamily_member"/>
</dbReference>
<dbReference type="Pfam" id="PF01273">
    <property type="entry name" value="LBP_BPI_CETP"/>
    <property type="match status" value="1"/>
</dbReference>
<evidence type="ECO:0000256" key="9">
    <source>
        <dbReference type="ARBA" id="ARBA00023022"/>
    </source>
</evidence>
<evidence type="ECO:0000259" key="17">
    <source>
        <dbReference type="Pfam" id="PF01273"/>
    </source>
</evidence>
<keyword evidence="12" id="KW-0325">Glycoprotein</keyword>
<evidence type="ECO:0000256" key="8">
    <source>
        <dbReference type="ARBA" id="ARBA00022859"/>
    </source>
</evidence>
<evidence type="ECO:0000256" key="3">
    <source>
        <dbReference type="ARBA" id="ARBA00018715"/>
    </source>
</evidence>
<evidence type="ECO:0000313" key="19">
    <source>
        <dbReference type="Proteomes" id="UP000002281"/>
    </source>
</evidence>
<dbReference type="Proteomes" id="UP000002281">
    <property type="component" value="Chromosome 22"/>
</dbReference>
<proteinExistence type="inferred from homology"/>
<dbReference type="GO" id="GO:0008289">
    <property type="term" value="F:lipid binding"/>
    <property type="evidence" value="ECO:0007669"/>
    <property type="project" value="UniProtKB-KW"/>
</dbReference>
<comment type="similarity">
    <text evidence="2">Belongs to the BPI/LBP/Plunc superfamily. Plunc family.</text>
</comment>
<evidence type="ECO:0000313" key="18">
    <source>
        <dbReference type="Ensembl" id="ENSECAP00000019990.2"/>
    </source>
</evidence>
<evidence type="ECO:0000256" key="10">
    <source>
        <dbReference type="ARBA" id="ARBA00023121"/>
    </source>
</evidence>
<keyword evidence="7" id="KW-0732">Signal</keyword>
<keyword evidence="11" id="KW-1015">Disulfide bond</keyword>
<dbReference type="GO" id="GO:0061844">
    <property type="term" value="P:antimicrobial humoral immune response mediated by antimicrobial peptide"/>
    <property type="evidence" value="ECO:0000318"/>
    <property type="project" value="GO_Central"/>
</dbReference>
<evidence type="ECO:0000256" key="4">
    <source>
        <dbReference type="ARBA" id="ARBA00022525"/>
    </source>
</evidence>
<evidence type="ECO:0000256" key="7">
    <source>
        <dbReference type="ARBA" id="ARBA00022729"/>
    </source>
</evidence>
<dbReference type="Bgee" id="ENSECAG00000022575">
    <property type="expression patterns" value="Expressed in epithelium of bronchus"/>
</dbReference>
<keyword evidence="8" id="KW-0391">Immunity</keyword>
<keyword evidence="16" id="KW-0472">Membrane</keyword>
<keyword evidence="16" id="KW-1133">Transmembrane helix</keyword>
<dbReference type="AlphaFoldDB" id="F7AX88"/>
<evidence type="ECO:0000256" key="13">
    <source>
        <dbReference type="ARBA" id="ARBA00025926"/>
    </source>
</evidence>
<dbReference type="PANTHER" id="PTHR47015">
    <property type="entry name" value="BPI FOLD-CONTAINING FAMILY A MEMBER 1"/>
    <property type="match status" value="1"/>
</dbReference>
<keyword evidence="10" id="KW-0446">Lipid-binding</keyword>
<name>F7AX88_HORSE</name>
<dbReference type="OrthoDB" id="9835719at2759"/>
<keyword evidence="19" id="KW-1185">Reference proteome</keyword>
<dbReference type="GO" id="GO:0002395">
    <property type="term" value="P:immune response in nasopharyngeal-associated lymphoid tissue"/>
    <property type="evidence" value="ECO:0000318"/>
    <property type="project" value="GO_Central"/>
</dbReference>
<dbReference type="Ensembl" id="ENSECAT00000024082.3">
    <property type="protein sequence ID" value="ENSECAP00000019990.2"/>
    <property type="gene ID" value="ENSECAG00000022575.3"/>
</dbReference>
<dbReference type="PANTHER" id="PTHR47015:SF1">
    <property type="entry name" value="BPI FOLD-CONTAINING FAMILY A MEMBER 1"/>
    <property type="match status" value="1"/>
</dbReference>
<reference evidence="18" key="2">
    <citation type="submission" date="2025-08" db="UniProtKB">
        <authorList>
            <consortium name="Ensembl"/>
        </authorList>
    </citation>
    <scope>IDENTIFICATION</scope>
    <source>
        <strain evidence="18">Thoroughbred</strain>
    </source>
</reference>
<feature type="domain" description="Lipid-binding serum glycoprotein N-terminal" evidence="17">
    <location>
        <begin position="76"/>
        <end position="246"/>
    </location>
</feature>
<evidence type="ECO:0000256" key="12">
    <source>
        <dbReference type="ARBA" id="ARBA00023180"/>
    </source>
</evidence>
<evidence type="ECO:0000256" key="14">
    <source>
        <dbReference type="ARBA" id="ARBA00030462"/>
    </source>
</evidence>
<dbReference type="GO" id="GO:0045087">
    <property type="term" value="P:innate immune response"/>
    <property type="evidence" value="ECO:0000318"/>
    <property type="project" value="GO_Central"/>
</dbReference>
<dbReference type="SUPFAM" id="SSF55394">
    <property type="entry name" value="Bactericidal permeability-increasing protein, BPI"/>
    <property type="match status" value="1"/>
</dbReference>
<sequence>MGIVESSSVLQPLIQREKMFQISGLMVFCGLLAQATALLGALQAPLDPTLPLAVTPDLDLSLTDFSGSLTSALSHGLLSEGLLGSLEKLPLSDALKTEGITSRGLFKGLLGRIASGMPFLNIIDVKITNPQMQDLGLVQSPHGRRLYITIPLLMRLNVNVPLIGSLLKLAVKLNISADILPSKDEQQNIYMVLDSCTYSPGSLEISVLERFVPVPFKGLFKSLSKILPGLVKDKVCPLLKEVLRSLDTTLLEATVDTMFYGLEFATKV</sequence>
<dbReference type="GO" id="GO:1900229">
    <property type="term" value="P:negative regulation of single-species biofilm formation in or on host organism"/>
    <property type="evidence" value="ECO:0000318"/>
    <property type="project" value="GO_Central"/>
</dbReference>
<evidence type="ECO:0000256" key="2">
    <source>
        <dbReference type="ARBA" id="ARBA00009020"/>
    </source>
</evidence>
<reference evidence="18 19" key="1">
    <citation type="journal article" date="2009" name="Science">
        <title>Genome sequence, comparative analysis, and population genetics of the domestic horse.</title>
        <authorList>
            <consortium name="Broad Institute Genome Sequencing Platform"/>
            <consortium name="Broad Institute Whole Genome Assembly Team"/>
            <person name="Wade C.M."/>
            <person name="Giulotto E."/>
            <person name="Sigurdsson S."/>
            <person name="Zoli M."/>
            <person name="Gnerre S."/>
            <person name="Imsland F."/>
            <person name="Lear T.L."/>
            <person name="Adelson D.L."/>
            <person name="Bailey E."/>
            <person name="Bellone R.R."/>
            <person name="Bloecker H."/>
            <person name="Distl O."/>
            <person name="Edgar R.C."/>
            <person name="Garber M."/>
            <person name="Leeb T."/>
            <person name="Mauceli E."/>
            <person name="MacLeod J.N."/>
            <person name="Penedo M.C.T."/>
            <person name="Raison J.M."/>
            <person name="Sharpe T."/>
            <person name="Vogel J."/>
            <person name="Andersson L."/>
            <person name="Antczak D.F."/>
            <person name="Biagi T."/>
            <person name="Binns M.M."/>
            <person name="Chowdhary B.P."/>
            <person name="Coleman S.J."/>
            <person name="Della Valle G."/>
            <person name="Fryc S."/>
            <person name="Guerin G."/>
            <person name="Hasegawa T."/>
            <person name="Hill E.W."/>
            <person name="Jurka J."/>
            <person name="Kiialainen A."/>
            <person name="Lindgren G."/>
            <person name="Liu J."/>
            <person name="Magnani E."/>
            <person name="Mickelson J.R."/>
            <person name="Murray J."/>
            <person name="Nergadze S.G."/>
            <person name="Onofrio R."/>
            <person name="Pedroni S."/>
            <person name="Piras M.F."/>
            <person name="Raudsepp T."/>
            <person name="Rocchi M."/>
            <person name="Roeed K.H."/>
            <person name="Ryder O.A."/>
            <person name="Searle S."/>
            <person name="Skow L."/>
            <person name="Swinburne J.E."/>
            <person name="Syvaenen A.C."/>
            <person name="Tozaki T."/>
            <person name="Valberg S.J."/>
            <person name="Vaudin M."/>
            <person name="White J.R."/>
            <person name="Zody M.C."/>
            <person name="Lander E.S."/>
            <person name="Lindblad-Toh K."/>
        </authorList>
    </citation>
    <scope>NUCLEOTIDE SEQUENCE [LARGE SCALE GENOMIC DNA]</scope>
    <source>
        <strain evidence="18 19">Thoroughbred</strain>
    </source>
</reference>
<dbReference type="GO" id="GO:0019731">
    <property type="term" value="P:antibacterial humoral response"/>
    <property type="evidence" value="ECO:0000318"/>
    <property type="project" value="GO_Central"/>
</dbReference>
<keyword evidence="9" id="KW-0044">Antibiotic</keyword>
<keyword evidence="4" id="KW-0964">Secreted</keyword>
<evidence type="ECO:0000256" key="15">
    <source>
        <dbReference type="ARBA" id="ARBA00045411"/>
    </source>
</evidence>
<dbReference type="InterPro" id="IPR017943">
    <property type="entry name" value="Bactericidal_perm-incr_a/b_dom"/>
</dbReference>
<dbReference type="InterPro" id="IPR017942">
    <property type="entry name" value="Lipid-bd_serum_glycop_N"/>
</dbReference>
<keyword evidence="6" id="KW-0399">Innate immunity</keyword>
<evidence type="ECO:0000256" key="5">
    <source>
        <dbReference type="ARBA" id="ARBA00022529"/>
    </source>
</evidence>
<organism evidence="18 19">
    <name type="scientific">Equus caballus</name>
    <name type="common">Horse</name>
    <dbReference type="NCBI Taxonomy" id="9796"/>
    <lineage>
        <taxon>Eukaryota</taxon>
        <taxon>Metazoa</taxon>
        <taxon>Chordata</taxon>
        <taxon>Craniata</taxon>
        <taxon>Vertebrata</taxon>
        <taxon>Euteleostomi</taxon>
        <taxon>Mammalia</taxon>
        <taxon>Eutheria</taxon>
        <taxon>Laurasiatheria</taxon>
        <taxon>Perissodactyla</taxon>
        <taxon>Equidae</taxon>
        <taxon>Equus</taxon>
    </lineage>
</organism>
<keyword evidence="16" id="KW-0812">Transmembrane</keyword>
<evidence type="ECO:0000256" key="6">
    <source>
        <dbReference type="ARBA" id="ARBA00022588"/>
    </source>
</evidence>
<dbReference type="HOGENOM" id="CLU_095915_1_0_1"/>
<reference evidence="18" key="3">
    <citation type="submission" date="2025-09" db="UniProtKB">
        <authorList>
            <consortium name="Ensembl"/>
        </authorList>
    </citation>
    <scope>IDENTIFICATION</scope>
    <source>
        <strain evidence="18">Thoroughbred</strain>
    </source>
</reference>
<gene>
    <name evidence="18" type="primary">LOC100068890</name>
</gene>
<protein>
    <recommendedName>
        <fullName evidence="3">BPI fold-containing family A member 1</fullName>
    </recommendedName>
    <alternativeName>
        <fullName evidence="14">Palate lung and nasal epithelium clone protein</fullName>
    </alternativeName>
</protein>
<evidence type="ECO:0000256" key="16">
    <source>
        <dbReference type="SAM" id="Phobius"/>
    </source>
</evidence>